<reference evidence="2" key="1">
    <citation type="journal article" date="2023" name="GigaByte">
        <title>Genome assembly of the bearded iris, Iris pallida Lam.</title>
        <authorList>
            <person name="Bruccoleri R.E."/>
            <person name="Oakeley E.J."/>
            <person name="Faust A.M.E."/>
            <person name="Altorfer M."/>
            <person name="Dessus-Babus S."/>
            <person name="Burckhardt D."/>
            <person name="Oertli M."/>
            <person name="Naumann U."/>
            <person name="Petersen F."/>
            <person name="Wong J."/>
        </authorList>
    </citation>
    <scope>NUCLEOTIDE SEQUENCE</scope>
    <source>
        <strain evidence="2">GSM-AAB239-AS_SAM_17_03QT</strain>
    </source>
</reference>
<dbReference type="AlphaFoldDB" id="A0AAX6HYI4"/>
<evidence type="ECO:0000256" key="1">
    <source>
        <dbReference type="SAM" id="Phobius"/>
    </source>
</evidence>
<comment type="caution">
    <text evidence="2">The sequence shown here is derived from an EMBL/GenBank/DDBJ whole genome shotgun (WGS) entry which is preliminary data.</text>
</comment>
<keyword evidence="1" id="KW-1133">Transmembrane helix</keyword>
<gene>
    <name evidence="2" type="ORF">M6B38_279740</name>
</gene>
<keyword evidence="3" id="KW-1185">Reference proteome</keyword>
<name>A0AAX6HYI4_IRIPA</name>
<keyword evidence="1" id="KW-0812">Transmembrane</keyword>
<keyword evidence="1" id="KW-0472">Membrane</keyword>
<sequence>MDSNMVVVQKIKSNYGVYRISFISLLKRRADRTNGIQNSVLLSKVPIWTNIKILIFFVLFMYMDMKGVAKNLPSSCTSNMDATTCFLP</sequence>
<feature type="transmembrane region" description="Helical" evidence="1">
    <location>
        <begin position="45"/>
        <end position="63"/>
    </location>
</feature>
<accession>A0AAX6HYI4</accession>
<dbReference type="EMBL" id="JANAVB010005600">
    <property type="protein sequence ID" value="KAJ6845888.1"/>
    <property type="molecule type" value="Genomic_DNA"/>
</dbReference>
<reference evidence="2" key="2">
    <citation type="submission" date="2023-04" db="EMBL/GenBank/DDBJ databases">
        <authorList>
            <person name="Bruccoleri R.E."/>
            <person name="Oakeley E.J."/>
            <person name="Faust A.-M."/>
            <person name="Dessus-Babus S."/>
            <person name="Altorfer M."/>
            <person name="Burckhardt D."/>
            <person name="Oertli M."/>
            <person name="Naumann U."/>
            <person name="Petersen F."/>
            <person name="Wong J."/>
        </authorList>
    </citation>
    <scope>NUCLEOTIDE SEQUENCE</scope>
    <source>
        <strain evidence="2">GSM-AAB239-AS_SAM_17_03QT</strain>
        <tissue evidence="2">Leaf</tissue>
    </source>
</reference>
<dbReference type="Proteomes" id="UP001140949">
    <property type="component" value="Unassembled WGS sequence"/>
</dbReference>
<evidence type="ECO:0000313" key="2">
    <source>
        <dbReference type="EMBL" id="KAJ6845888.1"/>
    </source>
</evidence>
<evidence type="ECO:0000313" key="3">
    <source>
        <dbReference type="Proteomes" id="UP001140949"/>
    </source>
</evidence>
<organism evidence="2 3">
    <name type="scientific">Iris pallida</name>
    <name type="common">Sweet iris</name>
    <dbReference type="NCBI Taxonomy" id="29817"/>
    <lineage>
        <taxon>Eukaryota</taxon>
        <taxon>Viridiplantae</taxon>
        <taxon>Streptophyta</taxon>
        <taxon>Embryophyta</taxon>
        <taxon>Tracheophyta</taxon>
        <taxon>Spermatophyta</taxon>
        <taxon>Magnoliopsida</taxon>
        <taxon>Liliopsida</taxon>
        <taxon>Asparagales</taxon>
        <taxon>Iridaceae</taxon>
        <taxon>Iridoideae</taxon>
        <taxon>Irideae</taxon>
        <taxon>Iris</taxon>
    </lineage>
</organism>
<protein>
    <submittedName>
        <fullName evidence="2">Pectin acetylesterase 12-like</fullName>
    </submittedName>
</protein>
<proteinExistence type="predicted"/>